<feature type="non-terminal residue" evidence="1">
    <location>
        <position position="1"/>
    </location>
</feature>
<reference evidence="1" key="2">
    <citation type="submission" date="2021-04" db="EMBL/GenBank/DDBJ databases">
        <authorList>
            <person name="Gilroy R."/>
        </authorList>
    </citation>
    <scope>NUCLEOTIDE SEQUENCE</scope>
    <source>
        <strain evidence="1">5933</strain>
    </source>
</reference>
<dbReference type="AlphaFoldDB" id="A0A9D2TL50"/>
<accession>A0A9D2TL50</accession>
<gene>
    <name evidence="1" type="ORF">H9698_10085</name>
</gene>
<dbReference type="EMBL" id="DWWA01000052">
    <property type="protein sequence ID" value="HJC73121.1"/>
    <property type="molecule type" value="Genomic_DNA"/>
</dbReference>
<reference evidence="1" key="1">
    <citation type="journal article" date="2021" name="PeerJ">
        <title>Extensive microbial diversity within the chicken gut microbiome revealed by metagenomics and culture.</title>
        <authorList>
            <person name="Gilroy R."/>
            <person name="Ravi A."/>
            <person name="Getino M."/>
            <person name="Pursley I."/>
            <person name="Horton D.L."/>
            <person name="Alikhan N.F."/>
            <person name="Baker D."/>
            <person name="Gharbi K."/>
            <person name="Hall N."/>
            <person name="Watson M."/>
            <person name="Adriaenssens E.M."/>
            <person name="Foster-Nyarko E."/>
            <person name="Jarju S."/>
            <person name="Secka A."/>
            <person name="Antonio M."/>
            <person name="Oren A."/>
            <person name="Chaudhuri R.R."/>
            <person name="La Ragione R."/>
            <person name="Hildebrand F."/>
            <person name="Pallen M.J."/>
        </authorList>
    </citation>
    <scope>NUCLEOTIDE SEQUENCE</scope>
    <source>
        <strain evidence="1">5933</strain>
    </source>
</reference>
<protein>
    <submittedName>
        <fullName evidence="1">Uncharacterized protein</fullName>
    </submittedName>
</protein>
<evidence type="ECO:0000313" key="1">
    <source>
        <dbReference type="EMBL" id="HJC73121.1"/>
    </source>
</evidence>
<sequence length="77" mass="8483">PLLVCAVGRPHSYYSKGSFYSIMIDISLFSNHSPSEWFSEHKKASPMAGLRGCTSPFLLGYMKTPPVVLLGGVFFLI</sequence>
<dbReference type="Proteomes" id="UP000823918">
    <property type="component" value="Unassembled WGS sequence"/>
</dbReference>
<name>A0A9D2TL50_9FIRM</name>
<comment type="caution">
    <text evidence="1">The sequence shown here is derived from an EMBL/GenBank/DDBJ whole genome shotgun (WGS) entry which is preliminary data.</text>
</comment>
<proteinExistence type="predicted"/>
<evidence type="ECO:0000313" key="2">
    <source>
        <dbReference type="Proteomes" id="UP000823918"/>
    </source>
</evidence>
<organism evidence="1 2">
    <name type="scientific">Candidatus Ruthenibacterium merdavium</name>
    <dbReference type="NCBI Taxonomy" id="2838752"/>
    <lineage>
        <taxon>Bacteria</taxon>
        <taxon>Bacillati</taxon>
        <taxon>Bacillota</taxon>
        <taxon>Clostridia</taxon>
        <taxon>Eubacteriales</taxon>
        <taxon>Oscillospiraceae</taxon>
        <taxon>Ruthenibacterium</taxon>
    </lineage>
</organism>